<evidence type="ECO:0000256" key="1">
    <source>
        <dbReference type="SAM" id="MobiDB-lite"/>
    </source>
</evidence>
<dbReference type="PANTHER" id="PTHR33667">
    <property type="entry name" value="SI:DKEY-57N24.6"/>
    <property type="match status" value="1"/>
</dbReference>
<accession>A0A8C2RMW4</accession>
<feature type="region of interest" description="Disordered" evidence="1">
    <location>
        <begin position="429"/>
        <end position="472"/>
    </location>
</feature>
<feature type="compositionally biased region" description="Basic and acidic residues" evidence="1">
    <location>
        <begin position="436"/>
        <end position="446"/>
    </location>
</feature>
<dbReference type="PANTHER" id="PTHR33667:SF7">
    <property type="entry name" value="RIKEN CDNA 1810020O05 GENE"/>
    <property type="match status" value="1"/>
</dbReference>
<name>A0A8C2RMW4_CAPHI</name>
<reference evidence="2" key="2">
    <citation type="submission" date="2025-08" db="UniProtKB">
        <authorList>
            <consortium name="Ensembl"/>
        </authorList>
    </citation>
    <scope>IDENTIFICATION</scope>
</reference>
<dbReference type="AlphaFoldDB" id="A0A8C2RMW4"/>
<dbReference type="Ensembl" id="ENSCHIT00010043390.1">
    <property type="protein sequence ID" value="ENSCHIP00010030812.1"/>
    <property type="gene ID" value="ENSCHIG00010022904.1"/>
</dbReference>
<feature type="compositionally biased region" description="Low complexity" evidence="1">
    <location>
        <begin position="561"/>
        <end position="574"/>
    </location>
</feature>
<protein>
    <submittedName>
        <fullName evidence="2">Uncharacterized protein</fullName>
    </submittedName>
</protein>
<evidence type="ECO:0000313" key="2">
    <source>
        <dbReference type="Ensembl" id="ENSCHIP00010030812.1"/>
    </source>
</evidence>
<organism evidence="2">
    <name type="scientific">Capra hircus</name>
    <name type="common">Goat</name>
    <dbReference type="NCBI Taxonomy" id="9925"/>
    <lineage>
        <taxon>Eukaryota</taxon>
        <taxon>Metazoa</taxon>
        <taxon>Chordata</taxon>
        <taxon>Craniata</taxon>
        <taxon>Vertebrata</taxon>
        <taxon>Euteleostomi</taxon>
        <taxon>Mammalia</taxon>
        <taxon>Eutheria</taxon>
        <taxon>Laurasiatheria</taxon>
        <taxon>Artiodactyla</taxon>
        <taxon>Ruminantia</taxon>
        <taxon>Pecora</taxon>
        <taxon>Bovidae</taxon>
        <taxon>Caprinae</taxon>
        <taxon>Capra</taxon>
    </lineage>
</organism>
<feature type="region of interest" description="Disordered" evidence="1">
    <location>
        <begin position="520"/>
        <end position="599"/>
    </location>
</feature>
<sequence>MHPSDLREYLEGPPMVVEVHDRDRKSESYSRKPTLFGEDPLDAYLNLEALISPGDTESNPFATQEKMWDPHGVARVSFADLLLGHKYLNLAVPVHSCEPWAASLGHGHRRGHAVGPRGPREGVPHSLMLPGDYVEASCLLKLRVDVAVPLRGGLGGADPTLSRFGRVVFVFESRQVSLLHSLLQDVTMINARALALDSYPLEDIQQILSAFKIRVKTQEQPDLDVLTGVHLLDGKVHLLILEGLADHGLQQLWARHQSRAYCICRYSSRLREVIMGDLLPSSATIKELSQEFGMPMSQEDLTERKLLAVAPAPSLEGFQGRKPTLALQIHSHQEKYLQWRSAEILKSRGQKASLIQRNISAASRVGRKPPSSAARVMRVSAPSTCTVHNYSIQTLNSVELAKKELYREMAKEPGRRFTYSQKYLSATVGPLDPEEEERRARRESRQAWRTPSGFQTAGLHTMGTTQPLGLPPISAATEEWREKALFANLLEPVLQRERWGWDLRHQDFNLYARPPAFLELPPAPKPGAAGRRKAAASRPEQHRPSAGAESAGPCHGHNLATLPTSPTSPSSRSSGGHRTLTSPGHGLAPPQPTGLSKAQ</sequence>
<reference evidence="2" key="1">
    <citation type="submission" date="2019-03" db="EMBL/GenBank/DDBJ databases">
        <title>Genome sequencing and reference-guided assembly of Black Bengal Goat (Capra hircus).</title>
        <authorList>
            <person name="Siddiki A.Z."/>
            <person name="Baten A."/>
            <person name="Billah M."/>
            <person name="Alam M.A.U."/>
            <person name="Shawrob K.S.M."/>
            <person name="Saha S."/>
            <person name="Chowdhury M."/>
            <person name="Rahman A.H."/>
            <person name="Stear M."/>
            <person name="Miah G."/>
            <person name="Das G.B."/>
            <person name="Hossain M.M."/>
            <person name="Kumkum M."/>
            <person name="Islam M.S."/>
            <person name="Mollah A.M."/>
            <person name="Ahsan A."/>
            <person name="Tusar F."/>
            <person name="Khan M.K.I."/>
        </authorList>
    </citation>
    <scope>NUCLEOTIDE SEQUENCE [LARGE SCALE GENOMIC DNA]</scope>
</reference>
<proteinExistence type="predicted"/>